<evidence type="ECO:0000256" key="10">
    <source>
        <dbReference type="PIRSR" id="PIRSR000445-2"/>
    </source>
</evidence>
<comment type="domain">
    <text evidence="8">Possesses an unusual extended V-shaped dimeric structure with each monomer consisting of three distinct domains arranged along a curved 'spinal' alpha-helix. The N-terminal catalytic domain specifically recognizes the glutamate moiety of the substrate. The second domain is the NADPH-binding domain, and the third C-terminal domain is responsible for dimerization.</text>
</comment>
<evidence type="ECO:0000256" key="6">
    <source>
        <dbReference type="ARBA" id="ARBA00023244"/>
    </source>
</evidence>
<protein>
    <recommendedName>
        <fullName evidence="3 8">Glutamyl-tRNA reductase</fullName>
        <shortName evidence="8">GluTR</shortName>
        <ecNumber evidence="3 8">1.2.1.70</ecNumber>
    </recommendedName>
</protein>
<dbReference type="GO" id="GO:0008883">
    <property type="term" value="F:glutamyl-tRNA reductase activity"/>
    <property type="evidence" value="ECO:0007669"/>
    <property type="project" value="UniProtKB-UniRule"/>
</dbReference>
<evidence type="ECO:0000313" key="18">
    <source>
        <dbReference type="Proteomes" id="UP000053171"/>
    </source>
</evidence>
<dbReference type="InterPro" id="IPR018214">
    <property type="entry name" value="GluRdtase_CS"/>
</dbReference>
<dbReference type="RefSeq" id="WP_055684452.1">
    <property type="nucleotide sequence ID" value="NZ_LJBJ02000002.1"/>
</dbReference>
<evidence type="ECO:0000256" key="1">
    <source>
        <dbReference type="ARBA" id="ARBA00005059"/>
    </source>
</evidence>
<evidence type="ECO:0000259" key="16">
    <source>
        <dbReference type="Pfam" id="PF05201"/>
    </source>
</evidence>
<evidence type="ECO:0000256" key="12">
    <source>
        <dbReference type="PIRSR" id="PIRSR000445-4"/>
    </source>
</evidence>
<dbReference type="UniPathway" id="UPA00251">
    <property type="reaction ID" value="UER00316"/>
</dbReference>
<feature type="domain" description="Quinate/shikimate 5-dehydrogenase/glutamyl-tRNA reductase" evidence="15">
    <location>
        <begin position="173"/>
        <end position="295"/>
    </location>
</feature>
<dbReference type="InterPro" id="IPR036343">
    <property type="entry name" value="GluRdtase_N_sf"/>
</dbReference>
<name>A0A199NUV5_9MICC</name>
<organism evidence="17 18">
    <name type="scientific">Rothia kristinae</name>
    <dbReference type="NCBI Taxonomy" id="37923"/>
    <lineage>
        <taxon>Bacteria</taxon>
        <taxon>Bacillati</taxon>
        <taxon>Actinomycetota</taxon>
        <taxon>Actinomycetes</taxon>
        <taxon>Micrococcales</taxon>
        <taxon>Micrococcaceae</taxon>
        <taxon>Rothia</taxon>
    </lineage>
</organism>
<feature type="domain" description="Glutamyl-tRNA reductase N-terminal" evidence="16">
    <location>
        <begin position="8"/>
        <end position="157"/>
    </location>
</feature>
<proteinExistence type="inferred from homology"/>
<feature type="binding site" evidence="8 11">
    <location>
        <begin position="191"/>
        <end position="196"/>
    </location>
    <ligand>
        <name>NADP(+)</name>
        <dbReference type="ChEBI" id="CHEBI:58349"/>
    </ligand>
</feature>
<feature type="site" description="Important for activity" evidence="8 12">
    <location>
        <position position="100"/>
    </location>
</feature>
<evidence type="ECO:0000259" key="15">
    <source>
        <dbReference type="Pfam" id="PF01488"/>
    </source>
</evidence>
<sequence>MVTFSLVASHRTVDLNTVARLSAGVGALPPALVQGGGLQGMVALSTCNRLELYAEASGSEQELEESLAHITRSIAATSGLDPEFVADSFHLHTGHEVPEHLFTVVSGLESAVVGEREIAGQVRRALGTAREQHTASGELIRLFEAAARTARAVGTQTSLGERGRSIVSVALDLAEDVATEDWADTRALVFGTGAYAGAAMAALTARGCREIRVYSASGRAAEFTAKRGGTPITREQLPEAMAAADLVVGCSGGSAPLSAAVMPEGPRVVVDLALTRDFDPSVADVPGVELITLESVRLAAPEETVESVQAARRIVEDSVREFAEQRSERSVDGAIVALRQHTMAVLEQEMAKVRHQYGCGAQADQLEFAMRRMMRSLLHQPMVNARRLAAQGRAGEFVAAVEAMYDLEVPAAPASQDDAEASCPVTGRLPESKAS</sequence>
<keyword evidence="4 8" id="KW-0521">NADP</keyword>
<dbReference type="SUPFAM" id="SSF51735">
    <property type="entry name" value="NAD(P)-binding Rossmann-fold domains"/>
    <property type="match status" value="1"/>
</dbReference>
<dbReference type="InterPro" id="IPR015896">
    <property type="entry name" value="4pyrrol_synth_GluRdtase_dimer"/>
</dbReference>
<feature type="binding site" evidence="8 10">
    <location>
        <position position="121"/>
    </location>
    <ligand>
        <name>substrate</name>
    </ligand>
</feature>
<dbReference type="InterPro" id="IPR036453">
    <property type="entry name" value="GluRdtase_dimer_dom_sf"/>
</dbReference>
<comment type="caution">
    <text evidence="17">The sequence shown here is derived from an EMBL/GenBank/DDBJ whole genome shotgun (WGS) entry which is preliminary data.</text>
</comment>
<dbReference type="EC" id="1.2.1.70" evidence="3 8"/>
<evidence type="ECO:0000256" key="11">
    <source>
        <dbReference type="PIRSR" id="PIRSR000445-3"/>
    </source>
</evidence>
<dbReference type="Pfam" id="PF01488">
    <property type="entry name" value="Shikimate_DH"/>
    <property type="match status" value="1"/>
</dbReference>
<dbReference type="SUPFAM" id="SSF69742">
    <property type="entry name" value="Glutamyl tRNA-reductase catalytic, N-terminal domain"/>
    <property type="match status" value="1"/>
</dbReference>
<dbReference type="GO" id="GO:0050661">
    <property type="term" value="F:NADP binding"/>
    <property type="evidence" value="ECO:0007669"/>
    <property type="project" value="InterPro"/>
</dbReference>
<comment type="catalytic activity">
    <reaction evidence="7 8">
        <text>(S)-4-amino-5-oxopentanoate + tRNA(Glu) + NADP(+) = L-glutamyl-tRNA(Glu) + NADPH + H(+)</text>
        <dbReference type="Rhea" id="RHEA:12344"/>
        <dbReference type="Rhea" id="RHEA-COMP:9663"/>
        <dbReference type="Rhea" id="RHEA-COMP:9680"/>
        <dbReference type="ChEBI" id="CHEBI:15378"/>
        <dbReference type="ChEBI" id="CHEBI:57501"/>
        <dbReference type="ChEBI" id="CHEBI:57783"/>
        <dbReference type="ChEBI" id="CHEBI:58349"/>
        <dbReference type="ChEBI" id="CHEBI:78442"/>
        <dbReference type="ChEBI" id="CHEBI:78520"/>
        <dbReference type="EC" id="1.2.1.70"/>
    </reaction>
</comment>
<feature type="region of interest" description="Disordered" evidence="13">
    <location>
        <begin position="412"/>
        <end position="435"/>
    </location>
</feature>
<evidence type="ECO:0000256" key="3">
    <source>
        <dbReference type="ARBA" id="ARBA00012970"/>
    </source>
</evidence>
<dbReference type="Proteomes" id="UP000053171">
    <property type="component" value="Unassembled WGS sequence"/>
</dbReference>
<dbReference type="Pfam" id="PF00745">
    <property type="entry name" value="GlutR_dimer"/>
    <property type="match status" value="1"/>
</dbReference>
<feature type="binding site" evidence="8 10">
    <location>
        <position position="110"/>
    </location>
    <ligand>
        <name>substrate</name>
    </ligand>
</feature>
<dbReference type="Gene3D" id="3.30.460.30">
    <property type="entry name" value="Glutamyl-tRNA reductase, N-terminal domain"/>
    <property type="match status" value="1"/>
</dbReference>
<dbReference type="InterPro" id="IPR015895">
    <property type="entry name" value="4pyrrol_synth_GluRdtase_N"/>
</dbReference>
<dbReference type="PANTHER" id="PTHR43013">
    <property type="entry name" value="GLUTAMYL-TRNA REDUCTASE"/>
    <property type="match status" value="1"/>
</dbReference>
<dbReference type="PROSITE" id="PS00747">
    <property type="entry name" value="GLUTR"/>
    <property type="match status" value="1"/>
</dbReference>
<feature type="binding site" evidence="8 10">
    <location>
        <begin position="115"/>
        <end position="117"/>
    </location>
    <ligand>
        <name>substrate</name>
    </ligand>
</feature>
<comment type="miscellaneous">
    <text evidence="8">During catalysis, the active site Cys acts as a nucleophile attacking the alpha-carbonyl group of tRNA-bound glutamate with the formation of a thioester intermediate between enzyme and glutamate, and the concomitant release of tRNA(Glu). The thioester intermediate is finally reduced by direct hydride transfer from NADPH, to form the product GSA.</text>
</comment>
<keyword evidence="5 8" id="KW-0560">Oxidoreductase</keyword>
<dbReference type="HAMAP" id="MF_00087">
    <property type="entry name" value="Glu_tRNA_reductase"/>
    <property type="match status" value="1"/>
</dbReference>
<dbReference type="Gene3D" id="3.40.50.720">
    <property type="entry name" value="NAD(P)-binding Rossmann-like Domain"/>
    <property type="match status" value="1"/>
</dbReference>
<evidence type="ECO:0000259" key="14">
    <source>
        <dbReference type="Pfam" id="PF00745"/>
    </source>
</evidence>
<comment type="similarity">
    <text evidence="2 8">Belongs to the glutamyl-tRNA reductase family.</text>
</comment>
<dbReference type="AlphaFoldDB" id="A0A199NUV5"/>
<dbReference type="InterPro" id="IPR000343">
    <property type="entry name" value="4pyrrol_synth_GluRdtase"/>
</dbReference>
<dbReference type="InterPro" id="IPR006151">
    <property type="entry name" value="Shikm_DH/Glu-tRNA_Rdtase"/>
</dbReference>
<dbReference type="Pfam" id="PF05201">
    <property type="entry name" value="GlutR_N"/>
    <property type="match status" value="1"/>
</dbReference>
<accession>A0A199NUV5</accession>
<dbReference type="InterPro" id="IPR036291">
    <property type="entry name" value="NAD(P)-bd_dom_sf"/>
</dbReference>
<keyword evidence="6 8" id="KW-0627">Porphyrin biosynthesis</keyword>
<evidence type="ECO:0000256" key="2">
    <source>
        <dbReference type="ARBA" id="ARBA00005916"/>
    </source>
</evidence>
<evidence type="ECO:0000256" key="8">
    <source>
        <dbReference type="HAMAP-Rule" id="MF_00087"/>
    </source>
</evidence>
<gene>
    <name evidence="8" type="primary">hemA</name>
    <name evidence="17" type="ORF">AN277_0201160</name>
</gene>
<comment type="pathway">
    <text evidence="1 8">Porphyrin-containing compound metabolism; protoporphyrin-IX biosynthesis; 5-aminolevulinate from L-glutamyl-tRNA(Glu): step 1/2.</text>
</comment>
<feature type="domain" description="Tetrapyrrole biosynthesis glutamyl-tRNA reductase dimerisation" evidence="14">
    <location>
        <begin position="311"/>
        <end position="407"/>
    </location>
</feature>
<dbReference type="GO" id="GO:0019353">
    <property type="term" value="P:protoporphyrinogen IX biosynthetic process from glutamate"/>
    <property type="evidence" value="ECO:0007669"/>
    <property type="project" value="TreeGrafter"/>
</dbReference>
<evidence type="ECO:0000256" key="9">
    <source>
        <dbReference type="PIRSR" id="PIRSR000445-1"/>
    </source>
</evidence>
<dbReference type="NCBIfam" id="NF000750">
    <property type="entry name" value="PRK00045.3-4"/>
    <property type="match status" value="1"/>
</dbReference>
<dbReference type="PIRSF" id="PIRSF000445">
    <property type="entry name" value="4pyrrol_synth_GluRdtase"/>
    <property type="match status" value="1"/>
</dbReference>
<dbReference type="SUPFAM" id="SSF69075">
    <property type="entry name" value="Glutamyl tRNA-reductase dimerization domain"/>
    <property type="match status" value="1"/>
</dbReference>
<reference evidence="17" key="1">
    <citation type="submission" date="2016-06" db="EMBL/GenBank/DDBJ databases">
        <title>Identification of putative biosynthetic pathways for the production of bioactive secondary metabolites by the marine actinomycete Kocuria kristinae RUTW2-3.</title>
        <authorList>
            <person name="Waterworth S.C."/>
            <person name="Walmsley T.A."/>
            <person name="Matongo T."/>
            <person name="Davies-Coleman M.T."/>
            <person name="Dorrington R.A."/>
        </authorList>
    </citation>
    <scope>NUCLEOTIDE SEQUENCE [LARGE SCALE GENOMIC DNA]</scope>
    <source>
        <strain evidence="17">RUTW2-3</strain>
    </source>
</reference>
<feature type="active site" description="Nucleophile" evidence="8 9">
    <location>
        <position position="47"/>
    </location>
</feature>
<evidence type="ECO:0000256" key="4">
    <source>
        <dbReference type="ARBA" id="ARBA00022857"/>
    </source>
</evidence>
<feature type="binding site" evidence="8 10">
    <location>
        <begin position="46"/>
        <end position="49"/>
    </location>
    <ligand>
        <name>substrate</name>
    </ligand>
</feature>
<keyword evidence="18" id="KW-1185">Reference proteome</keyword>
<comment type="function">
    <text evidence="8">Catalyzes the NADPH-dependent reduction of glutamyl-tRNA(Glu) to glutamate 1-semialdehyde (GSA).</text>
</comment>
<evidence type="ECO:0000256" key="7">
    <source>
        <dbReference type="ARBA" id="ARBA00047464"/>
    </source>
</evidence>
<comment type="subunit">
    <text evidence="8">Homodimer.</text>
</comment>
<evidence type="ECO:0000313" key="17">
    <source>
        <dbReference type="EMBL" id="OAX52605.1"/>
    </source>
</evidence>
<evidence type="ECO:0000256" key="5">
    <source>
        <dbReference type="ARBA" id="ARBA00023002"/>
    </source>
</evidence>
<dbReference type="EMBL" id="LJBJ02000002">
    <property type="protein sequence ID" value="OAX52605.1"/>
    <property type="molecule type" value="Genomic_DNA"/>
</dbReference>
<evidence type="ECO:0000256" key="13">
    <source>
        <dbReference type="SAM" id="MobiDB-lite"/>
    </source>
</evidence>
<dbReference type="PANTHER" id="PTHR43013:SF1">
    <property type="entry name" value="GLUTAMYL-TRNA REDUCTASE"/>
    <property type="match status" value="1"/>
</dbReference>